<evidence type="ECO:0000256" key="14">
    <source>
        <dbReference type="ARBA" id="ARBA00024284"/>
    </source>
</evidence>
<evidence type="ECO:0000256" key="11">
    <source>
        <dbReference type="ARBA" id="ARBA00023004"/>
    </source>
</evidence>
<evidence type="ECO:0000259" key="18">
    <source>
        <dbReference type="Pfam" id="PF14416"/>
    </source>
</evidence>
<protein>
    <recommendedName>
        <fullName evidence="5">cysteine dioxygenase</fullName>
        <ecNumber evidence="5">1.13.11.20</ecNumber>
    </recommendedName>
</protein>
<evidence type="ECO:0000256" key="12">
    <source>
        <dbReference type="ARBA" id="ARBA00023034"/>
    </source>
</evidence>
<dbReference type="EC" id="1.13.11.20" evidence="5"/>
<comment type="similarity">
    <text evidence="3">Belongs to the cysteine dioxygenase family.</text>
</comment>
<evidence type="ECO:0000256" key="2">
    <source>
        <dbReference type="ARBA" id="ARBA00004323"/>
    </source>
</evidence>
<dbReference type="PANTHER" id="PTHR32285:SF48">
    <property type="entry name" value="PROTEIN TRICHOME BIREFRINGENCE-LIKE 19"/>
    <property type="match status" value="1"/>
</dbReference>
<feature type="region of interest" description="Disordered" evidence="15">
    <location>
        <begin position="326"/>
        <end position="347"/>
    </location>
</feature>
<keyword evidence="12" id="KW-0333">Golgi apparatus</keyword>
<evidence type="ECO:0000256" key="4">
    <source>
        <dbReference type="ARBA" id="ARBA00007727"/>
    </source>
</evidence>
<dbReference type="GO" id="GO:0046872">
    <property type="term" value="F:metal ion binding"/>
    <property type="evidence" value="ECO:0007669"/>
    <property type="project" value="UniProtKB-KW"/>
</dbReference>
<dbReference type="Pfam" id="PF07847">
    <property type="entry name" value="PCO_ADO"/>
    <property type="match status" value="1"/>
</dbReference>
<evidence type="ECO:0000256" key="15">
    <source>
        <dbReference type="SAM" id="MobiDB-lite"/>
    </source>
</evidence>
<comment type="catalytic activity">
    <reaction evidence="14">
        <text>L-cysteine + O2 = 3-sulfino-L-alanine + H(+)</text>
        <dbReference type="Rhea" id="RHEA:20441"/>
        <dbReference type="ChEBI" id="CHEBI:15378"/>
        <dbReference type="ChEBI" id="CHEBI:15379"/>
        <dbReference type="ChEBI" id="CHEBI:35235"/>
        <dbReference type="ChEBI" id="CHEBI:61085"/>
        <dbReference type="EC" id="1.13.11.20"/>
    </reaction>
    <physiologicalReaction direction="left-to-right" evidence="14">
        <dbReference type="Rhea" id="RHEA:20442"/>
    </physiologicalReaction>
</comment>
<gene>
    <name evidence="19" type="ORF">MUK42_32281</name>
</gene>
<dbReference type="CDD" id="cd20289">
    <property type="entry name" value="cupin_ADO"/>
    <property type="match status" value="1"/>
</dbReference>
<dbReference type="SUPFAM" id="SSF51182">
    <property type="entry name" value="RmlC-like cupins"/>
    <property type="match status" value="1"/>
</dbReference>
<evidence type="ECO:0000256" key="16">
    <source>
        <dbReference type="SAM" id="Phobius"/>
    </source>
</evidence>
<keyword evidence="6 16" id="KW-0812">Transmembrane</keyword>
<dbReference type="OrthoDB" id="630188at2759"/>
<dbReference type="GO" id="GO:0017172">
    <property type="term" value="F:cysteine dioxygenase activity"/>
    <property type="evidence" value="ECO:0007669"/>
    <property type="project" value="UniProtKB-EC"/>
</dbReference>
<dbReference type="EMBL" id="CP097506">
    <property type="protein sequence ID" value="URD96345.1"/>
    <property type="molecule type" value="Genomic_DNA"/>
</dbReference>
<accession>A0A9E7JWL0</accession>
<dbReference type="InterPro" id="IPR011051">
    <property type="entry name" value="RmlC_Cupin_sf"/>
</dbReference>
<feature type="transmembrane region" description="Helical" evidence="16">
    <location>
        <begin position="293"/>
        <end position="321"/>
    </location>
</feature>
<dbReference type="GO" id="GO:1990538">
    <property type="term" value="F:xylan O-acetyltransferase activity"/>
    <property type="evidence" value="ECO:0007669"/>
    <property type="project" value="UniProtKB-ARBA"/>
</dbReference>
<dbReference type="InterPro" id="IPR026057">
    <property type="entry name" value="TBL_C"/>
</dbReference>
<feature type="domain" description="Trichome birefringence-like C-terminal" evidence="17">
    <location>
        <begin position="411"/>
        <end position="699"/>
    </location>
</feature>
<keyword evidence="8" id="KW-0735">Signal-anchor</keyword>
<comment type="subcellular location">
    <subcellularLocation>
        <location evidence="2">Golgi apparatus membrane</location>
        <topology evidence="2">Single-pass type II membrane protein</topology>
    </subcellularLocation>
</comment>
<dbReference type="Gene3D" id="2.60.120.10">
    <property type="entry name" value="Jelly Rolls"/>
    <property type="match status" value="1"/>
</dbReference>
<dbReference type="Proteomes" id="UP001055439">
    <property type="component" value="Chromosome 4"/>
</dbReference>
<evidence type="ECO:0000313" key="19">
    <source>
        <dbReference type="EMBL" id="URD96345.1"/>
    </source>
</evidence>
<comment type="cofactor">
    <cofactor evidence="1">
        <name>Fe(2+)</name>
        <dbReference type="ChEBI" id="CHEBI:29033"/>
    </cofactor>
</comment>
<keyword evidence="10" id="KW-0560">Oxidoreductase</keyword>
<dbReference type="Pfam" id="PF13839">
    <property type="entry name" value="PC-Esterase"/>
    <property type="match status" value="1"/>
</dbReference>
<evidence type="ECO:0000256" key="13">
    <source>
        <dbReference type="ARBA" id="ARBA00023136"/>
    </source>
</evidence>
<dbReference type="InterPro" id="IPR014710">
    <property type="entry name" value="RmlC-like_jellyroll"/>
</dbReference>
<reference evidence="19" key="1">
    <citation type="submission" date="2022-05" db="EMBL/GenBank/DDBJ databases">
        <title>The Musa troglodytarum L. genome provides insights into the mechanism of non-climacteric behaviour and enrichment of carotenoids.</title>
        <authorList>
            <person name="Wang J."/>
        </authorList>
    </citation>
    <scope>NUCLEOTIDE SEQUENCE</scope>
    <source>
        <tissue evidence="19">Leaf</tissue>
    </source>
</reference>
<evidence type="ECO:0000256" key="8">
    <source>
        <dbReference type="ARBA" id="ARBA00022968"/>
    </source>
</evidence>
<dbReference type="GO" id="GO:0070483">
    <property type="term" value="P:detection of hypoxia"/>
    <property type="evidence" value="ECO:0007669"/>
    <property type="project" value="UniProtKB-ARBA"/>
</dbReference>
<keyword evidence="9 16" id="KW-1133">Transmembrane helix</keyword>
<keyword evidence="7" id="KW-0479">Metal-binding</keyword>
<evidence type="ECO:0000256" key="9">
    <source>
        <dbReference type="ARBA" id="ARBA00022989"/>
    </source>
</evidence>
<evidence type="ECO:0000313" key="20">
    <source>
        <dbReference type="Proteomes" id="UP001055439"/>
    </source>
</evidence>
<evidence type="ECO:0000256" key="5">
    <source>
        <dbReference type="ARBA" id="ARBA00013133"/>
    </source>
</evidence>
<sequence length="722" mass="81668">MARGSSVQALYELCKKTFAPSAAASSPPSTSAIRKIAALLDTISPVEVGLKADDLEDDRGHGFFGSSIYKHSTRIGIFCLPTSSVIPLHDHPGMTVLSKVLYGSMHVKSYDWIEPACLKQSDKPDDFLVRLAKLHMDTVLTAPCPTTVLFPRSGGNLHCFTAVTSCAVLDVLAPPYSEEAGRCCTYYHDYPYSTFTPVSRSVVNEHEDECAWLEAIKAPDDLHMRSGRYTGPAVQFKFPWSRTSLPTWTTINGEYQHLRWENLLLTPHHIMKPYSAELHNGSSRTSLQNTPRIVLLLTATLFLLTIIPLYLFPLLATSFAWRNLSSPPSSPSPSPPSSSSSSSSSRDAMAGARMAKSSCDIFRGEWVPNPNAPYYTNETCWAIHEHQNCMKFGRPDTGFMKWRWKPNDCDLPIFNPAQFLELVRGKSLAFVGDSVGRNQMQSLICLLLKVTYAVDASVTDDEKFRRYHFPTHNFTVASFWSPFLVRAHEADPNGPTLTGLFNLYLDEVDTNWTTQMTPFDYVIVSAGHWFFRPTMFFEADQLVGCHYCLHPNVTDLTMYYSYRRAFRAALRAFNHLPGFRGTVFLRTFAPSHFENGEWNRGGNCVRRRPFRSNETRMDGYDLEMYMAQLEEYRAAEAEGREKGARFRLLDTTEAMLLRPDGHPGRFGHRPDENVTLYNDCVHWCLPGPIDTWNDFLLHMLKNEGGRSAAGRRSWNVRKSTIK</sequence>
<keyword evidence="13 16" id="KW-0472">Membrane</keyword>
<evidence type="ECO:0000256" key="6">
    <source>
        <dbReference type="ARBA" id="ARBA00022692"/>
    </source>
</evidence>
<feature type="domain" description="Trichome birefringence-like N-terminal" evidence="18">
    <location>
        <begin position="358"/>
        <end position="410"/>
    </location>
</feature>
<dbReference type="GO" id="GO:0000139">
    <property type="term" value="C:Golgi membrane"/>
    <property type="evidence" value="ECO:0007669"/>
    <property type="project" value="UniProtKB-SubCell"/>
</dbReference>
<evidence type="ECO:0000256" key="1">
    <source>
        <dbReference type="ARBA" id="ARBA00001954"/>
    </source>
</evidence>
<organism evidence="19 20">
    <name type="scientific">Musa troglodytarum</name>
    <name type="common">fe'i banana</name>
    <dbReference type="NCBI Taxonomy" id="320322"/>
    <lineage>
        <taxon>Eukaryota</taxon>
        <taxon>Viridiplantae</taxon>
        <taxon>Streptophyta</taxon>
        <taxon>Embryophyta</taxon>
        <taxon>Tracheophyta</taxon>
        <taxon>Spermatophyta</taxon>
        <taxon>Magnoliopsida</taxon>
        <taxon>Liliopsida</taxon>
        <taxon>Zingiberales</taxon>
        <taxon>Musaceae</taxon>
        <taxon>Musa</taxon>
    </lineage>
</organism>
<dbReference type="InterPro" id="IPR012864">
    <property type="entry name" value="PCO/ADO"/>
</dbReference>
<proteinExistence type="inferred from homology"/>
<dbReference type="Pfam" id="PF14416">
    <property type="entry name" value="PMR5N"/>
    <property type="match status" value="1"/>
</dbReference>
<dbReference type="InterPro" id="IPR025846">
    <property type="entry name" value="TBL_N"/>
</dbReference>
<keyword evidence="11" id="KW-0408">Iron</keyword>
<evidence type="ECO:0000256" key="3">
    <source>
        <dbReference type="ARBA" id="ARBA00006622"/>
    </source>
</evidence>
<keyword evidence="20" id="KW-1185">Reference proteome</keyword>
<evidence type="ECO:0000259" key="17">
    <source>
        <dbReference type="Pfam" id="PF13839"/>
    </source>
</evidence>
<evidence type="ECO:0000256" key="10">
    <source>
        <dbReference type="ARBA" id="ARBA00023002"/>
    </source>
</evidence>
<dbReference type="AlphaFoldDB" id="A0A9E7JWL0"/>
<name>A0A9E7JWL0_9LILI</name>
<comment type="similarity">
    <text evidence="4">Belongs to the PC-esterase family. TBL subfamily.</text>
</comment>
<evidence type="ECO:0000256" key="7">
    <source>
        <dbReference type="ARBA" id="ARBA00022723"/>
    </source>
</evidence>
<dbReference type="PANTHER" id="PTHR32285">
    <property type="entry name" value="PROTEIN TRICHOME BIREFRINGENCE-LIKE 9-RELATED"/>
    <property type="match status" value="1"/>
</dbReference>
<dbReference type="InterPro" id="IPR029962">
    <property type="entry name" value="TBL"/>
</dbReference>